<gene>
    <name evidence="3" type="ORF">PHSY_003712</name>
</gene>
<dbReference type="OrthoDB" id="2684236at2759"/>
<keyword evidence="2" id="KW-0472">Membrane</keyword>
<dbReference type="Pfam" id="PF07173">
    <property type="entry name" value="GRDP-like"/>
    <property type="match status" value="1"/>
</dbReference>
<feature type="transmembrane region" description="Helical" evidence="2">
    <location>
        <begin position="837"/>
        <end position="857"/>
    </location>
</feature>
<proteinExistence type="predicted"/>
<feature type="compositionally biased region" description="Polar residues" evidence="1">
    <location>
        <begin position="718"/>
        <end position="730"/>
    </location>
</feature>
<keyword evidence="4" id="KW-1185">Reference proteome</keyword>
<feature type="region of interest" description="Disordered" evidence="1">
    <location>
        <begin position="708"/>
        <end position="730"/>
    </location>
</feature>
<dbReference type="STRING" id="1305764.R9P4F1"/>
<dbReference type="EMBL" id="DF238801">
    <property type="protein sequence ID" value="GAC96132.1"/>
    <property type="molecule type" value="Genomic_DNA"/>
</dbReference>
<dbReference type="HOGENOM" id="CLU_010169_0_0_1"/>
<evidence type="ECO:0000256" key="1">
    <source>
        <dbReference type="SAM" id="MobiDB-lite"/>
    </source>
</evidence>
<feature type="compositionally biased region" description="Low complexity" evidence="1">
    <location>
        <begin position="1"/>
        <end position="20"/>
    </location>
</feature>
<reference evidence="4" key="1">
    <citation type="journal article" date="2013" name="Genome Announc.">
        <title>Draft genome sequence of the basidiomycetous yeast-like fungus Pseudozyma hubeiensis SY62, which produces an abundant amount of the biosurfactant mannosylerythritol lipids.</title>
        <authorList>
            <person name="Konishi M."/>
            <person name="Hatada Y."/>
            <person name="Horiuchi J."/>
        </authorList>
    </citation>
    <scope>NUCLEOTIDE SEQUENCE [LARGE SCALE GENOMIC DNA]</scope>
    <source>
        <strain evidence="4">SY62</strain>
    </source>
</reference>
<name>R9P4F1_PSEHS</name>
<evidence type="ECO:0000313" key="4">
    <source>
        <dbReference type="Proteomes" id="UP000014071"/>
    </source>
</evidence>
<evidence type="ECO:0000313" key="3">
    <source>
        <dbReference type="EMBL" id="GAC96132.1"/>
    </source>
</evidence>
<sequence>MTQSITPPLSHGSSSGSTDSPPEHAPTYEFATSDVAAAHGVAEVDRIATTLSNASLKICDGPGLTQQERKELQRAVSDGVRVGYRNIKEQLCTLDQLKDHLKLLDLFDRLRQAVHDGTEYFDYPSCHHDAGHIDEPGIDAPPPPYAPAAEPLLNVNPKSGHRPTQQEVDQAEAEMSQQLLRERRWNIFLNRAAYRLELWCTHVLASETLANHYNTSLKPARQQDKSKTELDGFQLPDFALPPLDVALMLHSYHLNPMVKEEETLRLRSRYSLSLFDYPLHQLAQRVHPTLPILNDVELAKANWHEAITSKRSKQPWDLSLQPPPGHPTNAQENHGGTIFGLRITCPRCSATQFVPWTGIGEKPHQVGIGEKDWERHCSNTANCSQSISADHLQMRRFLDDYDVWRKSPGRPQHHQTKPVFFMAGTMLGDINKKRSARDHFGEELLLPIFRHEKIAEASLSKHQKPTDATDPQEINDVASQCDYNIKAFREWFEQRWLSDAVTPRFRSSEYKAQQMARIAMLMRGYQNGNAAAYGEGLCDVVDAVKRQTSFNMEMEKLGWSKHPQLLDQGVLDDVLTRSLIRYNKYLDLMASTYSILTPTLDIDLCWHTHQLQSRYYDQTFHYVGRFINHDDAIETGILKEAFDRTAALWKQRYSQPYSLCGCVYNNPGAVKKLKSLLGSSNATTDAADEPAKGSGFASRLKGKWRASKALPGDEQDDSATWQDASHPSTHSAVIVKEEEHRHDKLREEMIKEWAQGKRREGHESAFVFGYNTPGLYPFYYSPLYSTHYVSRGSTGDATINAYSMYGVYGLSAVGTLAAGGGFMADNLPSLKLFNMKFAFGALVCAAAALIPAAQAVGDITFSADKFVRRDDAAASAATQKNPEFGRNLANEYLLRGGKGMPAPKNVRSTFPQCQWRHYSGSYGWMDNNLFQCYLSPSYEYHAYSVAKPFKAQPSTVAGACFDTTNTYQFPEGVPQYSIGVPYLYMNNLYDRRCKVRAMVKIPKTDEHAEKWVQAWVIDHNGGNWDSTGKEDPSYPQQGILIDTNMYDEFFNKGHNPTDYSKVVNVEWFFLDINTIG</sequence>
<evidence type="ECO:0000256" key="2">
    <source>
        <dbReference type="SAM" id="Phobius"/>
    </source>
</evidence>
<accession>R9P4F1</accession>
<dbReference type="eggNOG" id="ENOG502QU5V">
    <property type="taxonomic scope" value="Eukaryota"/>
</dbReference>
<organism evidence="3 4">
    <name type="scientific">Pseudozyma hubeiensis (strain SY62)</name>
    <name type="common">Yeast</name>
    <dbReference type="NCBI Taxonomy" id="1305764"/>
    <lineage>
        <taxon>Eukaryota</taxon>
        <taxon>Fungi</taxon>
        <taxon>Dikarya</taxon>
        <taxon>Basidiomycota</taxon>
        <taxon>Ustilaginomycotina</taxon>
        <taxon>Ustilaginomycetes</taxon>
        <taxon>Ustilaginales</taxon>
        <taxon>Ustilaginaceae</taxon>
        <taxon>Pseudozyma</taxon>
    </lineage>
</organism>
<dbReference type="RefSeq" id="XP_012189719.1">
    <property type="nucleotide sequence ID" value="XM_012334329.1"/>
</dbReference>
<dbReference type="AlphaFoldDB" id="R9P4F1"/>
<dbReference type="PANTHER" id="PTHR34365">
    <property type="entry name" value="ENOLASE (DUF1399)"/>
    <property type="match status" value="1"/>
</dbReference>
<keyword evidence="2" id="KW-0812">Transmembrane</keyword>
<dbReference type="Proteomes" id="UP000014071">
    <property type="component" value="Unassembled WGS sequence"/>
</dbReference>
<protein>
    <submittedName>
        <fullName evidence="3">Uncharacterized protein</fullName>
    </submittedName>
</protein>
<dbReference type="InterPro" id="IPR009836">
    <property type="entry name" value="GRDP-like"/>
</dbReference>
<dbReference type="PANTHER" id="PTHR34365:SF7">
    <property type="entry name" value="GLYCINE-RICH DOMAIN-CONTAINING PROTEIN 1"/>
    <property type="match status" value="1"/>
</dbReference>
<keyword evidence="2" id="KW-1133">Transmembrane helix</keyword>
<feature type="transmembrane region" description="Helical" evidence="2">
    <location>
        <begin position="805"/>
        <end position="825"/>
    </location>
</feature>
<feature type="region of interest" description="Disordered" evidence="1">
    <location>
        <begin position="1"/>
        <end position="27"/>
    </location>
</feature>
<dbReference type="GeneID" id="24108998"/>